<comment type="caution">
    <text evidence="11">The sequence shown here is derived from an EMBL/GenBank/DDBJ whole genome shotgun (WGS) entry which is preliminary data.</text>
</comment>
<dbReference type="GO" id="GO:0043161">
    <property type="term" value="P:proteasome-mediated ubiquitin-dependent protein catabolic process"/>
    <property type="evidence" value="ECO:0007669"/>
    <property type="project" value="TreeGrafter"/>
</dbReference>
<evidence type="ECO:0000256" key="8">
    <source>
        <dbReference type="ARBA" id="ARBA00023242"/>
    </source>
</evidence>
<dbReference type="GO" id="GO:0005634">
    <property type="term" value="C:nucleus"/>
    <property type="evidence" value="ECO:0007669"/>
    <property type="project" value="UniProtKB-SubCell"/>
</dbReference>
<dbReference type="EMBL" id="LJIG01015987">
    <property type="protein sequence ID" value="KRT81954.1"/>
    <property type="molecule type" value="Genomic_DNA"/>
</dbReference>
<keyword evidence="6" id="KW-0832">Ubl conjugation</keyword>
<evidence type="ECO:0000256" key="6">
    <source>
        <dbReference type="ARBA" id="ARBA00022843"/>
    </source>
</evidence>
<evidence type="ECO:0000256" key="1">
    <source>
        <dbReference type="ARBA" id="ARBA00002646"/>
    </source>
</evidence>
<accession>A0A0T6B3P2</accession>
<evidence type="ECO:0000313" key="12">
    <source>
        <dbReference type="Proteomes" id="UP000051574"/>
    </source>
</evidence>
<evidence type="ECO:0000256" key="2">
    <source>
        <dbReference type="ARBA" id="ARBA00004123"/>
    </source>
</evidence>
<keyword evidence="7" id="KW-0007">Acetylation</keyword>
<evidence type="ECO:0000256" key="3">
    <source>
        <dbReference type="ARBA" id="ARBA00011097"/>
    </source>
</evidence>
<evidence type="ECO:0000256" key="9">
    <source>
        <dbReference type="ARBA" id="ARBA00023306"/>
    </source>
</evidence>
<sequence length="131" mass="14636">RDRSRGIESARDRSRSRSPPKKRLDDRKPDNVALGAKNRLKSMGIQMKLSGQKTAPAKQKISVASAFNQDSDEEPEEMPPEAKMRMRNIGRDTPTSSGPNSFGKTKQGFSDAKKVFEKNLKEAMENALKDD</sequence>
<organism evidence="11 12">
    <name type="scientific">Oryctes borbonicus</name>
    <dbReference type="NCBI Taxonomy" id="1629725"/>
    <lineage>
        <taxon>Eukaryota</taxon>
        <taxon>Metazoa</taxon>
        <taxon>Ecdysozoa</taxon>
        <taxon>Arthropoda</taxon>
        <taxon>Hexapoda</taxon>
        <taxon>Insecta</taxon>
        <taxon>Pterygota</taxon>
        <taxon>Neoptera</taxon>
        <taxon>Endopterygota</taxon>
        <taxon>Coleoptera</taxon>
        <taxon>Polyphaga</taxon>
        <taxon>Scarabaeiformia</taxon>
        <taxon>Scarabaeidae</taxon>
        <taxon>Dynastinae</taxon>
        <taxon>Oryctes</taxon>
    </lineage>
</organism>
<dbReference type="PANTHER" id="PTHR16523">
    <property type="entry name" value="PEST PROTEOLYTIC SIGNAL-CONTAINING NUCLEAR PROTEIN"/>
    <property type="match status" value="1"/>
</dbReference>
<protein>
    <recommendedName>
        <fullName evidence="4">PEST proteolytic signal-containing nuclear protein</fullName>
    </recommendedName>
</protein>
<comment type="subunit">
    <text evidence="3">Interacts with UHRF2/NIRF.</text>
</comment>
<dbReference type="Proteomes" id="UP000051574">
    <property type="component" value="Unassembled WGS sequence"/>
</dbReference>
<comment type="function">
    <text evidence="1">May be involved in cell cycle regulation.</text>
</comment>
<dbReference type="Pfam" id="PF15473">
    <property type="entry name" value="PCNP"/>
    <property type="match status" value="1"/>
</dbReference>
<feature type="compositionally biased region" description="Basic and acidic residues" evidence="10">
    <location>
        <begin position="1"/>
        <end position="15"/>
    </location>
</feature>
<dbReference type="GO" id="GO:0016567">
    <property type="term" value="P:protein ubiquitination"/>
    <property type="evidence" value="ECO:0007669"/>
    <property type="project" value="InterPro"/>
</dbReference>
<keyword evidence="9" id="KW-0131">Cell cycle</keyword>
<evidence type="ECO:0000313" key="11">
    <source>
        <dbReference type="EMBL" id="KRT81954.1"/>
    </source>
</evidence>
<reference evidence="11 12" key="1">
    <citation type="submission" date="2015-09" db="EMBL/GenBank/DDBJ databases">
        <title>Draft genome of the scarab beetle Oryctes borbonicus.</title>
        <authorList>
            <person name="Meyer J.M."/>
            <person name="Markov G.V."/>
            <person name="Baskaran P."/>
            <person name="Herrmann M."/>
            <person name="Sommer R.J."/>
            <person name="Roedelsperger C."/>
        </authorList>
    </citation>
    <scope>NUCLEOTIDE SEQUENCE [LARGE SCALE GENOMIC DNA]</scope>
    <source>
        <strain evidence="11">OB123</strain>
        <tissue evidence="11">Whole animal</tissue>
    </source>
</reference>
<feature type="region of interest" description="Disordered" evidence="10">
    <location>
        <begin position="50"/>
        <end position="110"/>
    </location>
</feature>
<dbReference type="PANTHER" id="PTHR16523:SF6">
    <property type="entry name" value="PEST PROTEOLYTIC SIGNAL-CONTAINING NUCLEAR PROTEIN"/>
    <property type="match status" value="1"/>
</dbReference>
<feature type="non-terminal residue" evidence="11">
    <location>
        <position position="1"/>
    </location>
</feature>
<dbReference type="AlphaFoldDB" id="A0A0T6B3P2"/>
<dbReference type="OrthoDB" id="10068198at2759"/>
<name>A0A0T6B3P2_9SCAR</name>
<gene>
    <name evidence="11" type="ORF">AMK59_5589</name>
</gene>
<keyword evidence="8" id="KW-0539">Nucleus</keyword>
<keyword evidence="5" id="KW-0597">Phosphoprotein</keyword>
<feature type="compositionally biased region" description="Polar residues" evidence="10">
    <location>
        <begin position="93"/>
        <end position="108"/>
    </location>
</feature>
<comment type="subcellular location">
    <subcellularLocation>
        <location evidence="2">Nucleus</location>
    </subcellularLocation>
</comment>
<feature type="region of interest" description="Disordered" evidence="10">
    <location>
        <begin position="1"/>
        <end position="37"/>
    </location>
</feature>
<dbReference type="InterPro" id="IPR029169">
    <property type="entry name" value="PCNP"/>
</dbReference>
<evidence type="ECO:0000256" key="10">
    <source>
        <dbReference type="SAM" id="MobiDB-lite"/>
    </source>
</evidence>
<evidence type="ECO:0000256" key="7">
    <source>
        <dbReference type="ARBA" id="ARBA00022990"/>
    </source>
</evidence>
<proteinExistence type="predicted"/>
<evidence type="ECO:0000256" key="4">
    <source>
        <dbReference type="ARBA" id="ARBA00022059"/>
    </source>
</evidence>
<evidence type="ECO:0000256" key="5">
    <source>
        <dbReference type="ARBA" id="ARBA00022553"/>
    </source>
</evidence>
<keyword evidence="12" id="KW-1185">Reference proteome</keyword>
<feature type="compositionally biased region" description="Acidic residues" evidence="10">
    <location>
        <begin position="70"/>
        <end position="79"/>
    </location>
</feature>